<dbReference type="AlphaFoldDB" id="A0A934SBC1"/>
<name>A0A934SBC1_9BACT</name>
<protein>
    <submittedName>
        <fullName evidence="1">Uncharacterized protein</fullName>
    </submittedName>
</protein>
<accession>A0A934SBC1</accession>
<gene>
    <name evidence="1" type="ORF">JIN85_10130</name>
</gene>
<dbReference type="EMBL" id="JAENIJ010000014">
    <property type="protein sequence ID" value="MBK1882774.1"/>
    <property type="molecule type" value="Genomic_DNA"/>
</dbReference>
<dbReference type="RefSeq" id="WP_200270251.1">
    <property type="nucleotide sequence ID" value="NZ_JAENIJ010000014.1"/>
</dbReference>
<sequence>MRYTGAVIEMPDHDFQVEGETFRYWTDNSEPFGRALPQVLLWKLWRESQKTNSSVKWTDLEPIDVPSGKSTKLWPVYPKLTVTPGKEENEGQVKTEVTIEGWRTTEFVNFPKGAMSTFKLGDSDGRRRYFVFDGRFIEK</sequence>
<evidence type="ECO:0000313" key="2">
    <source>
        <dbReference type="Proteomes" id="UP000603141"/>
    </source>
</evidence>
<proteinExistence type="predicted"/>
<reference evidence="1" key="1">
    <citation type="submission" date="2021-01" db="EMBL/GenBank/DDBJ databases">
        <title>Modified the classification status of verrucomicrobia.</title>
        <authorList>
            <person name="Feng X."/>
        </authorList>
    </citation>
    <scope>NUCLEOTIDE SEQUENCE</scope>
    <source>
        <strain evidence="1">KCTC 22041</strain>
    </source>
</reference>
<organism evidence="1 2">
    <name type="scientific">Luteolibacter pohnpeiensis</name>
    <dbReference type="NCBI Taxonomy" id="454153"/>
    <lineage>
        <taxon>Bacteria</taxon>
        <taxon>Pseudomonadati</taxon>
        <taxon>Verrucomicrobiota</taxon>
        <taxon>Verrucomicrobiia</taxon>
        <taxon>Verrucomicrobiales</taxon>
        <taxon>Verrucomicrobiaceae</taxon>
        <taxon>Luteolibacter</taxon>
    </lineage>
</organism>
<keyword evidence="2" id="KW-1185">Reference proteome</keyword>
<comment type="caution">
    <text evidence="1">The sequence shown here is derived from an EMBL/GenBank/DDBJ whole genome shotgun (WGS) entry which is preliminary data.</text>
</comment>
<evidence type="ECO:0000313" key="1">
    <source>
        <dbReference type="EMBL" id="MBK1882774.1"/>
    </source>
</evidence>
<dbReference type="Proteomes" id="UP000603141">
    <property type="component" value="Unassembled WGS sequence"/>
</dbReference>